<feature type="chain" id="PRO_5020531342" description="FecR protein domain-containing protein" evidence="1">
    <location>
        <begin position="26"/>
        <end position="206"/>
    </location>
</feature>
<proteinExistence type="predicted"/>
<dbReference type="EMBL" id="SDHX01000001">
    <property type="protein sequence ID" value="RXK55855.1"/>
    <property type="molecule type" value="Genomic_DNA"/>
</dbReference>
<organism evidence="2 3">
    <name type="scientific">Oleiharenicola lentus</name>
    <dbReference type="NCBI Taxonomy" id="2508720"/>
    <lineage>
        <taxon>Bacteria</taxon>
        <taxon>Pseudomonadati</taxon>
        <taxon>Verrucomicrobiota</taxon>
        <taxon>Opitutia</taxon>
        <taxon>Opitutales</taxon>
        <taxon>Opitutaceae</taxon>
        <taxon>Oleiharenicola</taxon>
    </lineage>
</organism>
<feature type="signal peptide" evidence="1">
    <location>
        <begin position="1"/>
        <end position="25"/>
    </location>
</feature>
<evidence type="ECO:0000313" key="2">
    <source>
        <dbReference type="EMBL" id="RXK55855.1"/>
    </source>
</evidence>
<gene>
    <name evidence="2" type="ORF">ESB00_08220</name>
</gene>
<dbReference type="RefSeq" id="WP_129047221.1">
    <property type="nucleotide sequence ID" value="NZ_SDHX01000001.1"/>
</dbReference>
<sequence>MKRCPPPTRWLALLVLPLLFTWAQATTVIAPSFDRLVDGSDYIVRGTVKSIASEWRDNPAKPGSRYIGSRVELDVSEVIKGSPPAPLVLEVVGGKVGDEELTVDGAPRFVVGQETVLFVKGNGRLIVPLVGMMHGKYDVRKNKKTGRAEILRSDGQPLFHEQEVVLPTASAKASALNQTKALPLSPDEFATRIRKNLSSRNRETLE</sequence>
<dbReference type="OrthoDB" id="197360at2"/>
<reference evidence="2 3" key="1">
    <citation type="submission" date="2019-01" db="EMBL/GenBank/DDBJ databases">
        <title>Lacunisphaera sp. strain TWA-58.</title>
        <authorList>
            <person name="Chen W.-M."/>
        </authorList>
    </citation>
    <scope>NUCLEOTIDE SEQUENCE [LARGE SCALE GENOMIC DNA]</scope>
    <source>
        <strain evidence="2 3">TWA-58</strain>
    </source>
</reference>
<dbReference type="AlphaFoldDB" id="A0A4Q1C9Z4"/>
<evidence type="ECO:0000313" key="3">
    <source>
        <dbReference type="Proteomes" id="UP000290218"/>
    </source>
</evidence>
<evidence type="ECO:0008006" key="4">
    <source>
        <dbReference type="Google" id="ProtNLM"/>
    </source>
</evidence>
<dbReference type="Proteomes" id="UP000290218">
    <property type="component" value="Unassembled WGS sequence"/>
</dbReference>
<keyword evidence="1" id="KW-0732">Signal</keyword>
<accession>A0A4Q1C9Z4</accession>
<protein>
    <recommendedName>
        <fullName evidence="4">FecR protein domain-containing protein</fullName>
    </recommendedName>
</protein>
<keyword evidence="3" id="KW-1185">Reference proteome</keyword>
<comment type="caution">
    <text evidence="2">The sequence shown here is derived from an EMBL/GenBank/DDBJ whole genome shotgun (WGS) entry which is preliminary data.</text>
</comment>
<evidence type="ECO:0000256" key="1">
    <source>
        <dbReference type="SAM" id="SignalP"/>
    </source>
</evidence>
<name>A0A4Q1C9Z4_9BACT</name>